<reference key="1">
    <citation type="submission" date="2009-08" db="EMBL/GenBank/DDBJ databases">
        <title>The genome sequence of Methanothermobacter marburgensis.</title>
        <authorList>
            <person name="Kaster A."/>
            <person name="Seedorf H."/>
            <person name="Goenrich M."/>
            <person name="Wiezer A."/>
            <person name="Liesegang H."/>
            <person name="Thauer R."/>
            <person name="Gottschalk G."/>
        </authorList>
    </citation>
    <scope>NUCLEOTIDE SEQUENCE</scope>
    <source>
        <strain>Marburg</strain>
    </source>
</reference>
<dbReference type="PaxDb" id="79929-MTBMA_c15250"/>
<reference evidence="2 3" key="2">
    <citation type="journal article" date="2010" name="J. Bacteriol.">
        <title>Complete genome sequence of Methanothermobacter marburgensis, a methanoarchaeon model organism.</title>
        <authorList>
            <person name="Liesegang H."/>
            <person name="Kaster A.K."/>
            <person name="Wiezer A."/>
            <person name="Goenrich M."/>
            <person name="Wollherr A."/>
            <person name="Seedorf H."/>
            <person name="Gottschalk G."/>
            <person name="Thauer R.K."/>
        </authorList>
    </citation>
    <scope>NUCLEOTIDE SEQUENCE [LARGE SCALE GENOMIC DNA]</scope>
    <source>
        <strain evidence="3">ATCC BAA-927 / DSM 2133 / JCM 14651 / NBRC 100331 / OCM 82 / Marburg</strain>
    </source>
</reference>
<name>D9PY06_METTM</name>
<proteinExistence type="predicted"/>
<dbReference type="AlphaFoldDB" id="D9PY06"/>
<dbReference type="EMBL" id="CP001710">
    <property type="protein sequence ID" value="ADL59104.1"/>
    <property type="molecule type" value="Genomic_DNA"/>
</dbReference>
<evidence type="ECO:0000256" key="1">
    <source>
        <dbReference type="SAM" id="Phobius"/>
    </source>
</evidence>
<evidence type="ECO:0000313" key="2">
    <source>
        <dbReference type="EMBL" id="ADL59104.1"/>
    </source>
</evidence>
<gene>
    <name evidence="2" type="ordered locus">MTBMA_c15250</name>
</gene>
<evidence type="ECO:0000313" key="3">
    <source>
        <dbReference type="Proteomes" id="UP000000345"/>
    </source>
</evidence>
<keyword evidence="3" id="KW-1185">Reference proteome</keyword>
<keyword evidence="1" id="KW-1133">Transmembrane helix</keyword>
<sequence>MTCKLRINIWGHGNMFIINIYFLLLMLFQRGIQQNEETAHHFNPEGVSLIF</sequence>
<feature type="transmembrane region" description="Helical" evidence="1">
    <location>
        <begin position="7"/>
        <end position="28"/>
    </location>
</feature>
<keyword evidence="1" id="KW-0472">Membrane</keyword>
<accession>D9PY06</accession>
<dbReference type="HOGENOM" id="CLU_3094168_0_0_2"/>
<dbReference type="STRING" id="79929.MTBMA_c15250"/>
<dbReference type="Proteomes" id="UP000000345">
    <property type="component" value="Chromosome"/>
</dbReference>
<organism evidence="2 3">
    <name type="scientific">Methanothermobacter marburgensis (strain ATCC BAA-927 / DSM 2133 / JCM 14651 / NBRC 100331 / OCM 82 / Marburg)</name>
    <name type="common">Methanobacterium thermoautotrophicum</name>
    <dbReference type="NCBI Taxonomy" id="79929"/>
    <lineage>
        <taxon>Archaea</taxon>
        <taxon>Methanobacteriati</taxon>
        <taxon>Methanobacteriota</taxon>
        <taxon>Methanomada group</taxon>
        <taxon>Methanobacteria</taxon>
        <taxon>Methanobacteriales</taxon>
        <taxon>Methanobacteriaceae</taxon>
        <taxon>Methanothermobacter</taxon>
    </lineage>
</organism>
<dbReference type="KEGG" id="mmg:MTBMA_c15250"/>
<protein>
    <submittedName>
        <fullName evidence="2">Uncharacterized protein</fullName>
    </submittedName>
</protein>
<keyword evidence="1" id="KW-0812">Transmembrane</keyword>